<comment type="caution">
    <text evidence="1">The sequence shown here is derived from an EMBL/GenBank/DDBJ whole genome shotgun (WGS) entry which is preliminary data.</text>
</comment>
<reference evidence="1 2" key="1">
    <citation type="submission" date="2022-04" db="EMBL/GenBank/DDBJ databases">
        <title>Human microbiome associated bacterial genomes.</title>
        <authorList>
            <person name="Sandstrom S."/>
            <person name="Salamzade R."/>
            <person name="Kalan L.R."/>
        </authorList>
    </citation>
    <scope>NUCLEOTIDE SEQUENCE [LARGE SCALE GENOMIC DNA]</scope>
    <source>
        <strain evidence="2">p3-SID767</strain>
    </source>
</reference>
<protein>
    <submittedName>
        <fullName evidence="1">PhzF family phenazine biosynthesis protein</fullName>
    </submittedName>
</protein>
<evidence type="ECO:0000313" key="1">
    <source>
        <dbReference type="EMBL" id="MCT1607502.1"/>
    </source>
</evidence>
<dbReference type="Proteomes" id="UP001205046">
    <property type="component" value="Unassembled WGS sequence"/>
</dbReference>
<dbReference type="RefSeq" id="WP_260073405.1">
    <property type="nucleotide sequence ID" value="NZ_JALXMO010000027.1"/>
</dbReference>
<dbReference type="SUPFAM" id="SSF54506">
    <property type="entry name" value="Diaminopimelate epimerase-like"/>
    <property type="match status" value="1"/>
</dbReference>
<accession>A0ABT2HS54</accession>
<name>A0ABT2HS54_9MICC</name>
<dbReference type="InterPro" id="IPR003719">
    <property type="entry name" value="Phenazine_PhzF-like"/>
</dbReference>
<proteinExistence type="predicted"/>
<sequence>MTHDFRQVDVFSDGPFTGNPVAVIASAADLTDEQMRAISRWTNLSEWSIVPRRC</sequence>
<organism evidence="1 2">
    <name type="scientific">Nesterenkonia massiliensis</name>
    <dbReference type="NCBI Taxonomy" id="1232429"/>
    <lineage>
        <taxon>Bacteria</taxon>
        <taxon>Bacillati</taxon>
        <taxon>Actinomycetota</taxon>
        <taxon>Actinomycetes</taxon>
        <taxon>Micrococcales</taxon>
        <taxon>Micrococcaceae</taxon>
        <taxon>Nesterenkonia</taxon>
    </lineage>
</organism>
<dbReference type="Gene3D" id="3.10.310.10">
    <property type="entry name" value="Diaminopimelate Epimerase, Chain A, domain 1"/>
    <property type="match status" value="1"/>
</dbReference>
<keyword evidence="2" id="KW-1185">Reference proteome</keyword>
<dbReference type="EMBL" id="JALXMO010000027">
    <property type="protein sequence ID" value="MCT1607502.1"/>
    <property type="molecule type" value="Genomic_DNA"/>
</dbReference>
<evidence type="ECO:0000313" key="2">
    <source>
        <dbReference type="Proteomes" id="UP001205046"/>
    </source>
</evidence>
<dbReference type="Pfam" id="PF02567">
    <property type="entry name" value="PhzC-PhzF"/>
    <property type="match status" value="1"/>
</dbReference>
<gene>
    <name evidence="1" type="ORF">M3B43_09225</name>
</gene>